<dbReference type="AlphaFoldDB" id="A0AB34HF92"/>
<organism evidence="3 4">
    <name type="scientific">Eschrichtius robustus</name>
    <name type="common">California gray whale</name>
    <name type="synonym">Eschrichtius gibbosus</name>
    <dbReference type="NCBI Taxonomy" id="9764"/>
    <lineage>
        <taxon>Eukaryota</taxon>
        <taxon>Metazoa</taxon>
        <taxon>Chordata</taxon>
        <taxon>Craniata</taxon>
        <taxon>Vertebrata</taxon>
        <taxon>Euteleostomi</taxon>
        <taxon>Mammalia</taxon>
        <taxon>Eutheria</taxon>
        <taxon>Laurasiatheria</taxon>
        <taxon>Artiodactyla</taxon>
        <taxon>Whippomorpha</taxon>
        <taxon>Cetacea</taxon>
        <taxon>Mysticeti</taxon>
        <taxon>Eschrichtiidae</taxon>
        <taxon>Eschrichtius</taxon>
    </lineage>
</organism>
<protein>
    <recommendedName>
        <fullName evidence="2">UBC core domain-containing protein</fullName>
    </recommendedName>
</protein>
<sequence length="318" mass="33538">MCSSAEHAVSRHSAAEQGATGSLRVRSGDLTGDNIYEWRSTILGPPGSVYEGGVFFLDITFTPEYPFKPPKVHLLAPGPPLCHFGVHLSLLRKCLSLKTQMLYRLLTTKHLKLYSTPEAGEVEGSGEEQLRGRPLRHGRVPAFETRAPMRLSAGRGGRLGLSSLSAGASPPVAPHHPVSAAEGCCCCPAPPAPRSPPRLSLLIPALALVTAHATPVTLVVVSPAPGPLAPTNRTAAPLSDLKRGNPAPTAAFLVHPSAPLQQPYSTAGTHEPRRYRLCLSASTPLPPSALPQLSFSFAPSPSSSRRRPPAATSVKLNS</sequence>
<feature type="region of interest" description="Disordered" evidence="1">
    <location>
        <begin position="290"/>
        <end position="318"/>
    </location>
</feature>
<dbReference type="PROSITE" id="PS50127">
    <property type="entry name" value="UBC_2"/>
    <property type="match status" value="1"/>
</dbReference>
<keyword evidence="4" id="KW-1185">Reference proteome</keyword>
<gene>
    <name evidence="3" type="ORF">J1605_004830</name>
</gene>
<feature type="compositionally biased region" description="Low complexity" evidence="1">
    <location>
        <begin position="290"/>
        <end position="303"/>
    </location>
</feature>
<comment type="caution">
    <text evidence="3">The sequence shown here is derived from an EMBL/GenBank/DDBJ whole genome shotgun (WGS) entry which is preliminary data.</text>
</comment>
<dbReference type="SMART" id="SM00212">
    <property type="entry name" value="UBCc"/>
    <property type="match status" value="1"/>
</dbReference>
<dbReference type="Gene3D" id="3.10.110.10">
    <property type="entry name" value="Ubiquitin Conjugating Enzyme"/>
    <property type="match status" value="1"/>
</dbReference>
<dbReference type="Pfam" id="PF00179">
    <property type="entry name" value="UQ_con"/>
    <property type="match status" value="1"/>
</dbReference>
<evidence type="ECO:0000256" key="1">
    <source>
        <dbReference type="SAM" id="MobiDB-lite"/>
    </source>
</evidence>
<dbReference type="Proteomes" id="UP001159641">
    <property type="component" value="Unassembled WGS sequence"/>
</dbReference>
<name>A0AB34HF92_ESCRO</name>
<feature type="region of interest" description="Disordered" evidence="1">
    <location>
        <begin position="1"/>
        <end position="25"/>
    </location>
</feature>
<evidence type="ECO:0000313" key="4">
    <source>
        <dbReference type="Proteomes" id="UP001159641"/>
    </source>
</evidence>
<evidence type="ECO:0000259" key="2">
    <source>
        <dbReference type="PROSITE" id="PS50127"/>
    </source>
</evidence>
<proteinExistence type="predicted"/>
<accession>A0AB34HF92</accession>
<dbReference type="InterPro" id="IPR000608">
    <property type="entry name" value="UBC"/>
</dbReference>
<dbReference type="InterPro" id="IPR016135">
    <property type="entry name" value="UBQ-conjugating_enzyme/RWD"/>
</dbReference>
<reference evidence="3 4" key="1">
    <citation type="submission" date="2022-11" db="EMBL/GenBank/DDBJ databases">
        <title>Whole genome sequence of Eschrichtius robustus ER-17-0199.</title>
        <authorList>
            <person name="Bruniche-Olsen A."/>
            <person name="Black A.N."/>
            <person name="Fields C.J."/>
            <person name="Walden K."/>
            <person name="Dewoody J.A."/>
        </authorList>
    </citation>
    <scope>NUCLEOTIDE SEQUENCE [LARGE SCALE GENOMIC DNA]</scope>
    <source>
        <strain evidence="3">ER-17-0199</strain>
        <tissue evidence="3">Blubber</tissue>
    </source>
</reference>
<evidence type="ECO:0000313" key="3">
    <source>
        <dbReference type="EMBL" id="KAJ8789696.1"/>
    </source>
</evidence>
<feature type="domain" description="UBC core" evidence="2">
    <location>
        <begin position="1"/>
        <end position="156"/>
    </location>
</feature>
<dbReference type="PANTHER" id="PTHR24068">
    <property type="entry name" value="UBIQUITIN-CONJUGATING ENZYME E2"/>
    <property type="match status" value="1"/>
</dbReference>
<dbReference type="EMBL" id="JAIQCJ010001405">
    <property type="protein sequence ID" value="KAJ8789696.1"/>
    <property type="molecule type" value="Genomic_DNA"/>
</dbReference>
<dbReference type="SUPFAM" id="SSF54495">
    <property type="entry name" value="UBC-like"/>
    <property type="match status" value="1"/>
</dbReference>